<dbReference type="InterPro" id="IPR029063">
    <property type="entry name" value="SAM-dependent_MTases_sf"/>
</dbReference>
<dbReference type="Gene3D" id="3.40.50.150">
    <property type="entry name" value="Vaccinia Virus protein VP39"/>
    <property type="match status" value="1"/>
</dbReference>
<evidence type="ECO:0000259" key="1">
    <source>
        <dbReference type="Pfam" id="PF08241"/>
    </source>
</evidence>
<feature type="domain" description="Methyltransferase type 11" evidence="1">
    <location>
        <begin position="175"/>
        <end position="272"/>
    </location>
</feature>
<dbReference type="CDD" id="cd02440">
    <property type="entry name" value="AdoMet_MTases"/>
    <property type="match status" value="1"/>
</dbReference>
<dbReference type="GO" id="GO:0008757">
    <property type="term" value="F:S-adenosylmethionine-dependent methyltransferase activity"/>
    <property type="evidence" value="ECO:0007669"/>
    <property type="project" value="InterPro"/>
</dbReference>
<name>A0A7S2YZC8_9CHLO</name>
<protein>
    <recommendedName>
        <fullName evidence="1">Methyltransferase type 11 domain-containing protein</fullName>
    </recommendedName>
</protein>
<dbReference type="InterPro" id="IPR013216">
    <property type="entry name" value="Methyltransf_11"/>
</dbReference>
<accession>A0A7S2YZC8</accession>
<reference evidence="3" key="1">
    <citation type="submission" date="2020-10" db="EMBL/GenBank/DDBJ databases">
        <title>Unveiling of a novel bifunctional photoreceptor, Dualchrome1, isolated from a cosmopolitan green alga.</title>
        <authorList>
            <person name="Suzuki S."/>
            <person name="Kawachi M."/>
        </authorList>
    </citation>
    <scope>NUCLEOTIDE SEQUENCE</scope>
    <source>
        <strain evidence="3">NIES 2893</strain>
    </source>
</reference>
<dbReference type="SUPFAM" id="SSF53335">
    <property type="entry name" value="S-adenosyl-L-methionine-dependent methyltransferases"/>
    <property type="match status" value="1"/>
</dbReference>
<keyword evidence="4" id="KW-1185">Reference proteome</keyword>
<evidence type="ECO:0000313" key="4">
    <source>
        <dbReference type="Proteomes" id="UP000660262"/>
    </source>
</evidence>
<dbReference type="Proteomes" id="UP000660262">
    <property type="component" value="Unassembled WGS sequence"/>
</dbReference>
<proteinExistence type="predicted"/>
<sequence>MSCAMLQASTPSRQARPATHNYARFISTRARARGFVRTSATASVGNSTPQQQVPASDPLNDLLACPVCFQPVQRGVGKNKAWTCTPCALSYPDKGTFAEMVLESNASVDGGAEQGRGTYAEQRILGTTTFERPQVSFAYERGWRQSFSWAGFPGADREYAMASEFLETTPSGPFLDLSCGSGLFTRRFASSGKWSPVVAADFSEAMLSETAERMRAESTSGVKLVRADARRLPFRSACFAAIHAGAAIHCWPQPELCVAEVARTLKPGGMFVGSTFLTPLSRLGQFLGDDSAVAPIEQLAGDQLWGGRGEYKFWTERELRDVCARAGLKDFRCTRDQQYIMFCAVKGDPTV</sequence>
<reference evidence="2" key="2">
    <citation type="submission" date="2021-01" db="EMBL/GenBank/DDBJ databases">
        <authorList>
            <person name="Corre E."/>
            <person name="Pelletier E."/>
            <person name="Niang G."/>
            <person name="Scheremetjew M."/>
            <person name="Finn R."/>
            <person name="Kale V."/>
            <person name="Holt S."/>
            <person name="Cochrane G."/>
            <person name="Meng A."/>
            <person name="Brown T."/>
            <person name="Cohen L."/>
        </authorList>
    </citation>
    <scope>NUCLEOTIDE SEQUENCE</scope>
    <source>
        <strain evidence="2">RCC2336</strain>
    </source>
</reference>
<dbReference type="OrthoDB" id="10017101at2759"/>
<evidence type="ECO:0000313" key="2">
    <source>
        <dbReference type="EMBL" id="CAE0013308.1"/>
    </source>
</evidence>
<evidence type="ECO:0000313" key="3">
    <source>
        <dbReference type="EMBL" id="GHP05292.1"/>
    </source>
</evidence>
<dbReference type="PANTHER" id="PTHR43591">
    <property type="entry name" value="METHYLTRANSFERASE"/>
    <property type="match status" value="1"/>
</dbReference>
<dbReference type="PANTHER" id="PTHR43591:SF99">
    <property type="entry name" value="OS06G0646000 PROTEIN"/>
    <property type="match status" value="1"/>
</dbReference>
<organism evidence="2">
    <name type="scientific">Pycnococcus provasolii</name>
    <dbReference type="NCBI Taxonomy" id="41880"/>
    <lineage>
        <taxon>Eukaryota</taxon>
        <taxon>Viridiplantae</taxon>
        <taxon>Chlorophyta</taxon>
        <taxon>Pseudoscourfieldiophyceae</taxon>
        <taxon>Pseudoscourfieldiales</taxon>
        <taxon>Pycnococcaceae</taxon>
        <taxon>Pycnococcus</taxon>
    </lineage>
</organism>
<dbReference type="EMBL" id="BNJQ01000009">
    <property type="protein sequence ID" value="GHP05292.1"/>
    <property type="molecule type" value="Genomic_DNA"/>
</dbReference>
<dbReference type="AlphaFoldDB" id="A0A7S2YZC8"/>
<gene>
    <name evidence="2" type="ORF">PPRO1316_LOCUS2679</name>
    <name evidence="3" type="ORF">PPROV_000404400</name>
</gene>
<dbReference type="EMBL" id="HBHV01003908">
    <property type="protein sequence ID" value="CAE0013308.1"/>
    <property type="molecule type" value="Transcribed_RNA"/>
</dbReference>
<dbReference type="Pfam" id="PF08241">
    <property type="entry name" value="Methyltransf_11"/>
    <property type="match status" value="1"/>
</dbReference>